<dbReference type="InterPro" id="IPR025855">
    <property type="entry name" value="Replic_Relax"/>
</dbReference>
<protein>
    <recommendedName>
        <fullName evidence="3">Replication-relaxation</fullName>
    </recommendedName>
</protein>
<sequence length="196" mass="23406">MKRMLKKEQREEAILLSLKKLSYLSRSQIQVMHDLKSTRTANHILKEMEPYLSHFRDGENIYYLNKEGRERVNAKKVLKKTVQARHYIMRNSIYIAFGCPSTWKNEMKLEVPNKVKVISDALFMKNKVRHIVEVDHTQKMSKNRDKVERYRKLIELGVFDKQPKVIWITTTELRRKQLTDLCQGLDVQIFTVNDFH</sequence>
<evidence type="ECO:0008006" key="3">
    <source>
        <dbReference type="Google" id="ProtNLM"/>
    </source>
</evidence>
<dbReference type="Pfam" id="PF13814">
    <property type="entry name" value="Replic_Relax"/>
    <property type="match status" value="1"/>
</dbReference>
<dbReference type="OrthoDB" id="2601083at2"/>
<dbReference type="AlphaFoldDB" id="A0A5D4TKE7"/>
<gene>
    <name evidence="1" type="ORF">FZC75_02225</name>
</gene>
<dbReference type="Proteomes" id="UP000324517">
    <property type="component" value="Unassembled WGS sequence"/>
</dbReference>
<accession>A0A5D4TKE7</accession>
<evidence type="ECO:0000313" key="2">
    <source>
        <dbReference type="Proteomes" id="UP000324517"/>
    </source>
</evidence>
<evidence type="ECO:0000313" key="1">
    <source>
        <dbReference type="EMBL" id="TYS74536.1"/>
    </source>
</evidence>
<comment type="caution">
    <text evidence="1">The sequence shown here is derived from an EMBL/GenBank/DDBJ whole genome shotgun (WGS) entry which is preliminary data.</text>
</comment>
<organism evidence="1 2">
    <name type="scientific">Sutcliffiella horikoshii</name>
    <dbReference type="NCBI Taxonomy" id="79883"/>
    <lineage>
        <taxon>Bacteria</taxon>
        <taxon>Bacillati</taxon>
        <taxon>Bacillota</taxon>
        <taxon>Bacilli</taxon>
        <taxon>Bacillales</taxon>
        <taxon>Bacillaceae</taxon>
        <taxon>Sutcliffiella</taxon>
    </lineage>
</organism>
<proteinExistence type="predicted"/>
<reference evidence="1 2" key="1">
    <citation type="submission" date="2019-08" db="EMBL/GenBank/DDBJ databases">
        <title>Bacillus genomes from the desert of Cuatro Cienegas, Coahuila.</title>
        <authorList>
            <person name="Olmedo-Alvarez G."/>
        </authorList>
    </citation>
    <scope>NUCLEOTIDE SEQUENCE [LARGE SCALE GENOMIC DNA]</scope>
    <source>
        <strain evidence="1 2">CH98b_3T</strain>
    </source>
</reference>
<dbReference type="EMBL" id="VTET01000001">
    <property type="protein sequence ID" value="TYS74536.1"/>
    <property type="molecule type" value="Genomic_DNA"/>
</dbReference>
<name>A0A5D4TKE7_9BACI</name>